<keyword evidence="8 9" id="KW-0413">Isomerase</keyword>
<proteinExistence type="inferred from homology"/>
<dbReference type="InterPro" id="IPR001240">
    <property type="entry name" value="PRAI_dom"/>
</dbReference>
<dbReference type="Proteomes" id="UP001523566">
    <property type="component" value="Unassembled WGS sequence"/>
</dbReference>
<evidence type="ECO:0000259" key="10">
    <source>
        <dbReference type="Pfam" id="PF00697"/>
    </source>
</evidence>
<dbReference type="InterPro" id="IPR013785">
    <property type="entry name" value="Aldolase_TIM"/>
</dbReference>
<dbReference type="EMBL" id="JAMZFW010000004">
    <property type="protein sequence ID" value="MCP1101579.1"/>
    <property type="molecule type" value="Genomic_DNA"/>
</dbReference>
<evidence type="ECO:0000256" key="4">
    <source>
        <dbReference type="ARBA" id="ARBA00022272"/>
    </source>
</evidence>
<protein>
    <recommendedName>
        <fullName evidence="4 9">N-(5'-phosphoribosyl)anthranilate isomerase</fullName>
        <shortName evidence="9">PRAI</shortName>
        <ecNumber evidence="3 9">5.3.1.24</ecNumber>
    </recommendedName>
</protein>
<dbReference type="SUPFAM" id="SSF51366">
    <property type="entry name" value="Ribulose-phoshate binding barrel"/>
    <property type="match status" value="1"/>
</dbReference>
<evidence type="ECO:0000313" key="11">
    <source>
        <dbReference type="EMBL" id="MCP1101579.1"/>
    </source>
</evidence>
<evidence type="ECO:0000256" key="7">
    <source>
        <dbReference type="ARBA" id="ARBA00023141"/>
    </source>
</evidence>
<reference evidence="11 12" key="1">
    <citation type="journal article" date="2022" name="Genome Biol. Evol.">
        <title>Host diet, physiology and behaviors set the stage for Lachnospiraceae cladogenesis.</title>
        <authorList>
            <person name="Vera-Ponce De Leon A."/>
            <person name="Schneider M."/>
            <person name="Jahnes B.C."/>
            <person name="Sadowski V."/>
            <person name="Camuy-Velez L.A."/>
            <person name="Duan J."/>
            <person name="Sabree Z.L."/>
        </authorList>
    </citation>
    <scope>NUCLEOTIDE SEQUENCE [LARGE SCALE GENOMIC DNA]</scope>
    <source>
        <strain evidence="11 12">PAL113</strain>
    </source>
</reference>
<evidence type="ECO:0000256" key="2">
    <source>
        <dbReference type="ARBA" id="ARBA00004664"/>
    </source>
</evidence>
<dbReference type="EC" id="5.3.1.24" evidence="3 9"/>
<dbReference type="GO" id="GO:0016853">
    <property type="term" value="F:isomerase activity"/>
    <property type="evidence" value="ECO:0007669"/>
    <property type="project" value="UniProtKB-KW"/>
</dbReference>
<evidence type="ECO:0000256" key="9">
    <source>
        <dbReference type="HAMAP-Rule" id="MF_00135"/>
    </source>
</evidence>
<dbReference type="RefSeq" id="WP_262065366.1">
    <property type="nucleotide sequence ID" value="NZ_JAMXOD010000004.1"/>
</dbReference>
<sequence>MTKIKVCGIKRLEDVEYLNELMPDYAGFVFAQSSRQISKEEGSFLRSRLDGMIPVVGVFVNENPEVVLDCVEQGIVQMIQLHGEEGNNYIDFLRRYSAVPIIKSISITKKEDMDSVRDSTADYVLLDNRSPGSGKKFNWDLVEKIERPFFLAGGISIDNVEESIHRFKPYGVDSSSSLETDGVKDKKKIKEFIRRIKNVER</sequence>
<evidence type="ECO:0000256" key="6">
    <source>
        <dbReference type="ARBA" id="ARBA00022822"/>
    </source>
</evidence>
<evidence type="ECO:0000256" key="5">
    <source>
        <dbReference type="ARBA" id="ARBA00022605"/>
    </source>
</evidence>
<keyword evidence="5 9" id="KW-0028">Amino-acid biosynthesis</keyword>
<comment type="similarity">
    <text evidence="9">Belongs to the TrpF family.</text>
</comment>
<evidence type="ECO:0000256" key="1">
    <source>
        <dbReference type="ARBA" id="ARBA00001164"/>
    </source>
</evidence>
<dbReference type="Gene3D" id="3.20.20.70">
    <property type="entry name" value="Aldolase class I"/>
    <property type="match status" value="1"/>
</dbReference>
<evidence type="ECO:0000256" key="3">
    <source>
        <dbReference type="ARBA" id="ARBA00012572"/>
    </source>
</evidence>
<evidence type="ECO:0000313" key="12">
    <source>
        <dbReference type="Proteomes" id="UP001523566"/>
    </source>
</evidence>
<dbReference type="CDD" id="cd00405">
    <property type="entry name" value="PRAI"/>
    <property type="match status" value="1"/>
</dbReference>
<organism evidence="11 12">
    <name type="scientific">Aequitasia blattaphilus</name>
    <dbReference type="NCBI Taxonomy" id="2949332"/>
    <lineage>
        <taxon>Bacteria</taxon>
        <taxon>Bacillati</taxon>
        <taxon>Bacillota</taxon>
        <taxon>Clostridia</taxon>
        <taxon>Lachnospirales</taxon>
        <taxon>Lachnospiraceae</taxon>
        <taxon>Aequitasia</taxon>
    </lineage>
</organism>
<evidence type="ECO:0000256" key="8">
    <source>
        <dbReference type="ARBA" id="ARBA00023235"/>
    </source>
</evidence>
<dbReference type="InterPro" id="IPR044643">
    <property type="entry name" value="TrpF_fam"/>
</dbReference>
<comment type="pathway">
    <text evidence="2 9">Amino-acid biosynthesis; L-tryptophan biosynthesis; L-tryptophan from chorismate: step 3/5.</text>
</comment>
<dbReference type="Pfam" id="PF00697">
    <property type="entry name" value="PRAI"/>
    <property type="match status" value="1"/>
</dbReference>
<comment type="catalytic activity">
    <reaction evidence="1 9">
        <text>N-(5-phospho-beta-D-ribosyl)anthranilate = 1-(2-carboxyphenylamino)-1-deoxy-D-ribulose 5-phosphate</text>
        <dbReference type="Rhea" id="RHEA:21540"/>
        <dbReference type="ChEBI" id="CHEBI:18277"/>
        <dbReference type="ChEBI" id="CHEBI:58613"/>
        <dbReference type="EC" id="5.3.1.24"/>
    </reaction>
</comment>
<name>A0ABT1E6Y2_9FIRM</name>
<keyword evidence="7 9" id="KW-0057">Aromatic amino acid biosynthesis</keyword>
<dbReference type="HAMAP" id="MF_00135">
    <property type="entry name" value="PRAI"/>
    <property type="match status" value="1"/>
</dbReference>
<feature type="domain" description="N-(5'phosphoribosyl) anthranilate isomerase (PRAI)" evidence="10">
    <location>
        <begin position="5"/>
        <end position="194"/>
    </location>
</feature>
<gene>
    <name evidence="9" type="primary">trpF</name>
    <name evidence="11" type="ORF">NK125_04015</name>
</gene>
<dbReference type="PANTHER" id="PTHR42894">
    <property type="entry name" value="N-(5'-PHOSPHORIBOSYL)ANTHRANILATE ISOMERASE"/>
    <property type="match status" value="1"/>
</dbReference>
<dbReference type="InterPro" id="IPR011060">
    <property type="entry name" value="RibuloseP-bd_barrel"/>
</dbReference>
<dbReference type="PANTHER" id="PTHR42894:SF1">
    <property type="entry name" value="N-(5'-PHOSPHORIBOSYL)ANTHRANILATE ISOMERASE"/>
    <property type="match status" value="1"/>
</dbReference>
<keyword evidence="6 9" id="KW-0822">Tryptophan biosynthesis</keyword>
<keyword evidence="12" id="KW-1185">Reference proteome</keyword>
<comment type="caution">
    <text evidence="11">The sequence shown here is derived from an EMBL/GenBank/DDBJ whole genome shotgun (WGS) entry which is preliminary data.</text>
</comment>
<accession>A0ABT1E6Y2</accession>